<reference evidence="3 4" key="1">
    <citation type="journal article" date="2019" name="Sci. Rep.">
        <title>A high-quality genome of Eragrostis curvula grass provides insights into Poaceae evolution and supports new strategies to enhance forage quality.</title>
        <authorList>
            <person name="Carballo J."/>
            <person name="Santos B.A.C.M."/>
            <person name="Zappacosta D."/>
            <person name="Garbus I."/>
            <person name="Selva J.P."/>
            <person name="Gallo C.A."/>
            <person name="Diaz A."/>
            <person name="Albertini E."/>
            <person name="Caccamo M."/>
            <person name="Echenique V."/>
        </authorList>
    </citation>
    <scope>NUCLEOTIDE SEQUENCE [LARGE SCALE GENOMIC DNA]</scope>
    <source>
        <strain evidence="4">cv. Victoria</strain>
        <tissue evidence="3">Leaf</tissue>
    </source>
</reference>
<feature type="transmembrane region" description="Helical" evidence="1">
    <location>
        <begin position="181"/>
        <end position="197"/>
    </location>
</feature>
<dbReference type="Gramene" id="TVU00507">
    <property type="protein sequence ID" value="TVU00507"/>
    <property type="gene ID" value="EJB05_54055"/>
</dbReference>
<proteinExistence type="predicted"/>
<comment type="caution">
    <text evidence="3">The sequence shown here is derived from an EMBL/GenBank/DDBJ whole genome shotgun (WGS) entry which is preliminary data.</text>
</comment>
<keyword evidence="1" id="KW-1133">Transmembrane helix</keyword>
<dbReference type="AlphaFoldDB" id="A0A5J9SNK0"/>
<feature type="signal peptide" evidence="2">
    <location>
        <begin position="1"/>
        <end position="25"/>
    </location>
</feature>
<evidence type="ECO:0000313" key="4">
    <source>
        <dbReference type="Proteomes" id="UP000324897"/>
    </source>
</evidence>
<dbReference type="PANTHER" id="PTHR33374">
    <property type="entry name" value="ARABINOGALACTAN PROTEIN 20"/>
    <property type="match status" value="1"/>
</dbReference>
<dbReference type="EMBL" id="RWGY01000576">
    <property type="protein sequence ID" value="TVU00507.1"/>
    <property type="molecule type" value="Genomic_DNA"/>
</dbReference>
<organism evidence="3 4">
    <name type="scientific">Eragrostis curvula</name>
    <name type="common">weeping love grass</name>
    <dbReference type="NCBI Taxonomy" id="38414"/>
    <lineage>
        <taxon>Eukaryota</taxon>
        <taxon>Viridiplantae</taxon>
        <taxon>Streptophyta</taxon>
        <taxon>Embryophyta</taxon>
        <taxon>Tracheophyta</taxon>
        <taxon>Spermatophyta</taxon>
        <taxon>Magnoliopsida</taxon>
        <taxon>Liliopsida</taxon>
        <taxon>Poales</taxon>
        <taxon>Poaceae</taxon>
        <taxon>PACMAD clade</taxon>
        <taxon>Chloridoideae</taxon>
        <taxon>Eragrostideae</taxon>
        <taxon>Eragrostidinae</taxon>
        <taxon>Eragrostis</taxon>
    </lineage>
</organism>
<evidence type="ECO:0000256" key="1">
    <source>
        <dbReference type="SAM" id="Phobius"/>
    </source>
</evidence>
<dbReference type="Proteomes" id="UP000324897">
    <property type="component" value="Unassembled WGS sequence"/>
</dbReference>
<name>A0A5J9SNK0_9POAL</name>
<keyword evidence="1" id="KW-0812">Transmembrane</keyword>
<evidence type="ECO:0000313" key="3">
    <source>
        <dbReference type="EMBL" id="TVU00507.1"/>
    </source>
</evidence>
<keyword evidence="2" id="KW-0732">Signal</keyword>
<evidence type="ECO:0000256" key="2">
    <source>
        <dbReference type="SAM" id="SignalP"/>
    </source>
</evidence>
<feature type="transmembrane region" description="Helical" evidence="1">
    <location>
        <begin position="143"/>
        <end position="161"/>
    </location>
</feature>
<gene>
    <name evidence="3" type="ORF">EJB05_54055</name>
</gene>
<accession>A0A5J9SNK0</accession>
<dbReference type="OrthoDB" id="1938822at2759"/>
<sequence length="198" mass="21884">MAAVRVYVLLFTAFFFSGLMQMSMAQQDKPAAAAARRAGDRSGDRVPAHVRGTVRHLFRELMTDSSNFVSSVRSAYILGFNQKFGEVEEACSSRPMWKKLWSANVPPKVKHFVWKAATNSLATKLLKKKTPGSYCAKMAAVKAYVLLFTAFFSGLMQLSMAKDKPTAAVARVIDAQAIDQAIAYLLMFVALFVTYFAS</sequence>
<keyword evidence="4" id="KW-1185">Reference proteome</keyword>
<protein>
    <submittedName>
        <fullName evidence="3">Uncharacterized protein</fullName>
    </submittedName>
</protein>
<feature type="non-terminal residue" evidence="3">
    <location>
        <position position="1"/>
    </location>
</feature>
<dbReference type="Pfam" id="PF06376">
    <property type="entry name" value="AGP"/>
    <property type="match status" value="1"/>
</dbReference>
<dbReference type="InterPro" id="IPR009424">
    <property type="entry name" value="AGP16/20/22/41"/>
</dbReference>
<feature type="chain" id="PRO_5023824702" evidence="2">
    <location>
        <begin position="26"/>
        <end position="198"/>
    </location>
</feature>
<keyword evidence="1" id="KW-0472">Membrane</keyword>